<evidence type="ECO:0000313" key="4">
    <source>
        <dbReference type="EMBL" id="KAF8643995.1"/>
    </source>
</evidence>
<accession>A0A835A021</accession>
<proteinExistence type="predicted"/>
<feature type="chain" id="PRO_5032377038" description="Expansin-like EG45 domain-containing protein" evidence="2">
    <location>
        <begin position="21"/>
        <end position="277"/>
    </location>
</feature>
<evidence type="ECO:0000256" key="2">
    <source>
        <dbReference type="SAM" id="SignalP"/>
    </source>
</evidence>
<dbReference type="AlphaFoldDB" id="A0A835A021"/>
<evidence type="ECO:0000256" key="1">
    <source>
        <dbReference type="SAM" id="MobiDB-lite"/>
    </source>
</evidence>
<dbReference type="InterPro" id="IPR007112">
    <property type="entry name" value="Expansin/allergen_DPBB_dom"/>
</dbReference>
<sequence length="277" mass="29228">MALQLLLLSIVSLFLAPASCGSPSSTSYACDWLLSPSTGRRRRRRRRQQSQHGTPRCAQQPSQTEFNNVINSFHFTSTRAFILCHTAENGGACGYGDTAMAMDLINGGGGGGAHFAVAAAGADFFRDGAGCGACYQASRNPGKLAVRFLYQGGQTDIAAVEIARVVAASNRTTHGHAAQAAPSLWRSHGAAASPEQRLRMGVVARPAAGGPLQLRLVVTPPASAAKWLRRAGEEAARRFRRTGGPGREYDTGIRVTDVALRTCATSCRAGGGDEELR</sequence>
<feature type="compositionally biased region" description="Polar residues" evidence="1">
    <location>
        <begin position="50"/>
        <end position="61"/>
    </location>
</feature>
<dbReference type="OrthoDB" id="681754at2759"/>
<dbReference type="PANTHER" id="PTHR31692">
    <property type="entry name" value="EXPANSIN-B3"/>
    <property type="match status" value="1"/>
</dbReference>
<comment type="caution">
    <text evidence="4">The sequence shown here is derived from an EMBL/GenBank/DDBJ whole genome shotgun (WGS) entry which is preliminary data.</text>
</comment>
<feature type="region of interest" description="Disordered" evidence="1">
    <location>
        <begin position="39"/>
        <end position="61"/>
    </location>
</feature>
<dbReference type="Proteomes" id="UP000636709">
    <property type="component" value="Unassembled WGS sequence"/>
</dbReference>
<feature type="compositionally biased region" description="Basic residues" evidence="1">
    <location>
        <begin position="39"/>
        <end position="49"/>
    </location>
</feature>
<protein>
    <recommendedName>
        <fullName evidence="3">Expansin-like EG45 domain-containing protein</fullName>
    </recommendedName>
</protein>
<reference evidence="4" key="1">
    <citation type="submission" date="2020-07" db="EMBL/GenBank/DDBJ databases">
        <title>Genome sequence and genetic diversity analysis of an under-domesticated orphan crop, white fonio (Digitaria exilis).</title>
        <authorList>
            <person name="Bennetzen J.L."/>
            <person name="Chen S."/>
            <person name="Ma X."/>
            <person name="Wang X."/>
            <person name="Yssel A.E.J."/>
            <person name="Chaluvadi S.R."/>
            <person name="Johnson M."/>
            <person name="Gangashetty P."/>
            <person name="Hamidou F."/>
            <person name="Sanogo M.D."/>
            <person name="Zwaenepoel A."/>
            <person name="Wallace J."/>
            <person name="Van De Peer Y."/>
            <person name="Van Deynze A."/>
        </authorList>
    </citation>
    <scope>NUCLEOTIDE SEQUENCE</scope>
    <source>
        <tissue evidence="4">Leaves</tissue>
    </source>
</reference>
<gene>
    <name evidence="4" type="ORF">HU200_066632</name>
</gene>
<dbReference type="InterPro" id="IPR036908">
    <property type="entry name" value="RlpA-like_sf"/>
</dbReference>
<name>A0A835A021_9POAL</name>
<evidence type="ECO:0000259" key="3">
    <source>
        <dbReference type="PROSITE" id="PS50842"/>
    </source>
</evidence>
<feature type="domain" description="Expansin-like EG45" evidence="3">
    <location>
        <begin position="90"/>
        <end position="136"/>
    </location>
</feature>
<evidence type="ECO:0000313" key="5">
    <source>
        <dbReference type="Proteomes" id="UP000636709"/>
    </source>
</evidence>
<organism evidence="4 5">
    <name type="scientific">Digitaria exilis</name>
    <dbReference type="NCBI Taxonomy" id="1010633"/>
    <lineage>
        <taxon>Eukaryota</taxon>
        <taxon>Viridiplantae</taxon>
        <taxon>Streptophyta</taxon>
        <taxon>Embryophyta</taxon>
        <taxon>Tracheophyta</taxon>
        <taxon>Spermatophyta</taxon>
        <taxon>Magnoliopsida</taxon>
        <taxon>Liliopsida</taxon>
        <taxon>Poales</taxon>
        <taxon>Poaceae</taxon>
        <taxon>PACMAD clade</taxon>
        <taxon>Panicoideae</taxon>
        <taxon>Panicodae</taxon>
        <taxon>Paniceae</taxon>
        <taxon>Anthephorinae</taxon>
        <taxon>Digitaria</taxon>
    </lineage>
</organism>
<feature type="signal peptide" evidence="2">
    <location>
        <begin position="1"/>
        <end position="20"/>
    </location>
</feature>
<keyword evidence="5" id="KW-1185">Reference proteome</keyword>
<dbReference type="Gene3D" id="2.60.40.760">
    <property type="entry name" value="Expansin, cellulose-binding-like domain"/>
    <property type="match status" value="1"/>
</dbReference>
<dbReference type="SUPFAM" id="SSF50685">
    <property type="entry name" value="Barwin-like endoglucanases"/>
    <property type="match status" value="1"/>
</dbReference>
<dbReference type="EMBL" id="JACEFO010003167">
    <property type="protein sequence ID" value="KAF8643995.1"/>
    <property type="molecule type" value="Genomic_DNA"/>
</dbReference>
<dbReference type="InterPro" id="IPR036749">
    <property type="entry name" value="Expansin_CBD_sf"/>
</dbReference>
<dbReference type="PROSITE" id="PS50842">
    <property type="entry name" value="EXPANSIN_EG45"/>
    <property type="match status" value="1"/>
</dbReference>
<keyword evidence="2" id="KW-0732">Signal</keyword>
<dbReference type="PANTHER" id="PTHR31692:SF25">
    <property type="entry name" value="EXPANSIN-LIKE A4"/>
    <property type="match status" value="1"/>
</dbReference>